<comment type="caution">
    <text evidence="1">The sequence shown here is derived from an EMBL/GenBank/DDBJ whole genome shotgun (WGS) entry which is preliminary data.</text>
</comment>
<evidence type="ECO:0000313" key="1">
    <source>
        <dbReference type="EMBL" id="KKM06669.1"/>
    </source>
</evidence>
<protein>
    <submittedName>
        <fullName evidence="1">Uncharacterized protein</fullName>
    </submittedName>
</protein>
<dbReference type="AlphaFoldDB" id="A0A0F9H6G1"/>
<accession>A0A0F9H6G1</accession>
<gene>
    <name evidence="1" type="ORF">LCGC14_1741630</name>
</gene>
<reference evidence="1" key="1">
    <citation type="journal article" date="2015" name="Nature">
        <title>Complex archaea that bridge the gap between prokaryotes and eukaryotes.</title>
        <authorList>
            <person name="Spang A."/>
            <person name="Saw J.H."/>
            <person name="Jorgensen S.L."/>
            <person name="Zaremba-Niedzwiedzka K."/>
            <person name="Martijn J."/>
            <person name="Lind A.E."/>
            <person name="van Eijk R."/>
            <person name="Schleper C."/>
            <person name="Guy L."/>
            <person name="Ettema T.J."/>
        </authorList>
    </citation>
    <scope>NUCLEOTIDE SEQUENCE</scope>
</reference>
<name>A0A0F9H6G1_9ZZZZ</name>
<sequence>IYGYFDFFRYIASDQVGPIGELE</sequence>
<feature type="non-terminal residue" evidence="1">
    <location>
        <position position="1"/>
    </location>
</feature>
<organism evidence="1">
    <name type="scientific">marine sediment metagenome</name>
    <dbReference type="NCBI Taxonomy" id="412755"/>
    <lineage>
        <taxon>unclassified sequences</taxon>
        <taxon>metagenomes</taxon>
        <taxon>ecological metagenomes</taxon>
    </lineage>
</organism>
<proteinExistence type="predicted"/>
<dbReference type="EMBL" id="LAZR01015939">
    <property type="protein sequence ID" value="KKM06669.1"/>
    <property type="molecule type" value="Genomic_DNA"/>
</dbReference>